<evidence type="ECO:0000313" key="15">
    <source>
        <dbReference type="Proteomes" id="UP000095282"/>
    </source>
</evidence>
<keyword evidence="5" id="KW-0112">Calmodulin-binding</keyword>
<keyword evidence="6" id="KW-0726">Sexual differentiation</keyword>
<evidence type="ECO:0000259" key="14">
    <source>
        <dbReference type="PROSITE" id="PS50118"/>
    </source>
</evidence>
<organism evidence="15 16">
    <name type="scientific">Caenorhabditis tropicalis</name>
    <dbReference type="NCBI Taxonomy" id="1561998"/>
    <lineage>
        <taxon>Eukaryota</taxon>
        <taxon>Metazoa</taxon>
        <taxon>Ecdysozoa</taxon>
        <taxon>Nematoda</taxon>
        <taxon>Chromadorea</taxon>
        <taxon>Rhabditida</taxon>
        <taxon>Rhabditina</taxon>
        <taxon>Rhabditomorpha</taxon>
        <taxon>Rhabditoidea</taxon>
        <taxon>Rhabditidae</taxon>
        <taxon>Peloderinae</taxon>
        <taxon>Caenorhabditis</taxon>
    </lineage>
</organism>
<feature type="domain" description="HMG box" evidence="14">
    <location>
        <begin position="170"/>
        <end position="238"/>
    </location>
</feature>
<dbReference type="AlphaFoldDB" id="A0A1I7UFG5"/>
<feature type="compositionally biased region" description="Basic and acidic residues" evidence="13">
    <location>
        <begin position="63"/>
        <end position="72"/>
    </location>
</feature>
<comment type="subcellular location">
    <subcellularLocation>
        <location evidence="1">Nucleus speckle</location>
    </subcellularLocation>
</comment>
<evidence type="ECO:0000256" key="4">
    <source>
        <dbReference type="ARBA" id="ARBA00022782"/>
    </source>
</evidence>
<dbReference type="InterPro" id="IPR036910">
    <property type="entry name" value="HMG_box_dom_sf"/>
</dbReference>
<feature type="DNA-binding region" description="HMG box" evidence="12">
    <location>
        <begin position="75"/>
        <end position="143"/>
    </location>
</feature>
<keyword evidence="7 12" id="KW-0238">DNA-binding</keyword>
<dbReference type="InterPro" id="IPR050140">
    <property type="entry name" value="SRY-related_HMG-box_TF-like"/>
</dbReference>
<proteinExistence type="inferred from homology"/>
<reference evidence="16" key="1">
    <citation type="submission" date="2016-11" db="UniProtKB">
        <authorList>
            <consortium name="WormBaseParasite"/>
        </authorList>
    </citation>
    <scope>IDENTIFICATION</scope>
</reference>
<evidence type="ECO:0000256" key="5">
    <source>
        <dbReference type="ARBA" id="ARBA00022860"/>
    </source>
</evidence>
<accession>A0A1I7UFG5</accession>
<evidence type="ECO:0000256" key="7">
    <source>
        <dbReference type="ARBA" id="ARBA00023125"/>
    </source>
</evidence>
<feature type="domain" description="HMG box" evidence="14">
    <location>
        <begin position="75"/>
        <end position="143"/>
    </location>
</feature>
<feature type="compositionally biased region" description="Low complexity" evidence="13">
    <location>
        <begin position="254"/>
        <end position="269"/>
    </location>
</feature>
<dbReference type="GO" id="GO:0007548">
    <property type="term" value="P:sex differentiation"/>
    <property type="evidence" value="ECO:0007669"/>
    <property type="project" value="UniProtKB-KW"/>
</dbReference>
<name>A0A1I7UFG5_9PELO</name>
<dbReference type="Proteomes" id="UP000095282">
    <property type="component" value="Unplaced"/>
</dbReference>
<keyword evidence="8" id="KW-0010">Activator</keyword>
<evidence type="ECO:0000256" key="9">
    <source>
        <dbReference type="ARBA" id="ARBA00023163"/>
    </source>
</evidence>
<evidence type="ECO:0000256" key="3">
    <source>
        <dbReference type="ARBA" id="ARBA00019052"/>
    </source>
</evidence>
<dbReference type="PANTHER" id="PTHR10270:SF161">
    <property type="entry name" value="SEX-DETERMINING REGION Y PROTEIN"/>
    <property type="match status" value="1"/>
</dbReference>
<dbReference type="SMART" id="SM00398">
    <property type="entry name" value="HMG"/>
    <property type="match status" value="2"/>
</dbReference>
<keyword evidence="12" id="KW-0539">Nucleus</keyword>
<keyword evidence="15" id="KW-1185">Reference proteome</keyword>
<dbReference type="GO" id="GO:0000978">
    <property type="term" value="F:RNA polymerase II cis-regulatory region sequence-specific DNA binding"/>
    <property type="evidence" value="ECO:0007669"/>
    <property type="project" value="TreeGrafter"/>
</dbReference>
<evidence type="ECO:0000256" key="13">
    <source>
        <dbReference type="SAM" id="MobiDB-lite"/>
    </source>
</evidence>
<evidence type="ECO:0000256" key="10">
    <source>
        <dbReference type="ARBA" id="ARBA00032498"/>
    </source>
</evidence>
<comment type="function">
    <text evidence="11">Transcriptional regulator that controls a genetic switch in male development. It is necessary and sufficient for initiating male sex determination by directing the development of supporting cell precursors (pre-Sertoli cells) as Sertoli rather than granulosa cells. Involved in different aspects of gene regulation including promoter activation or repression. Binds to the DNA consensus sequence 5'-[AT]AACAA[AT]-3'. SRY HMG box recognizes DNA by partial intercalation in the minor groove and promotes DNA bending. Also involved in pre-mRNA splicing. In male adult brain involved in the maintenance of motor functions of dopaminergic neurons.</text>
</comment>
<comment type="similarity">
    <text evidence="2">Belongs to the SRY family.</text>
</comment>
<dbReference type="GO" id="GO:0016607">
    <property type="term" value="C:nuclear speck"/>
    <property type="evidence" value="ECO:0007669"/>
    <property type="project" value="UniProtKB-SubCell"/>
</dbReference>
<sequence>MQRVVYYAVDELTGQEQQVVLLDENGVEIQNPEDEDFFEDGQYEVIEYFQEAPQQQPEPLPPVKEKKTEKKEKKPKQPPNGFMLFSAKNRKQIVDENPKLTNNEISQAVGARWKNLLPEEKKPYLEEAQRLRDEYNLNNPDLKKTNLKRKIEEPSVEVVPPKIKQKEERIKRPPNSFMFFMKEKRMELAEMLNEMKSAQRTTYLGDMWKSLTREQKYPWEQMAAKAKKEHMEKYPDFKYTSVRKPKLNSQASLLYSSSTYPSSTGASTPRSMDSEESNQAPEYDDLNQITPTVRVESNFPWQWALQSIGINTIPSNY</sequence>
<evidence type="ECO:0000256" key="12">
    <source>
        <dbReference type="PROSITE-ProRule" id="PRU00267"/>
    </source>
</evidence>
<evidence type="ECO:0000256" key="2">
    <source>
        <dbReference type="ARBA" id="ARBA00005998"/>
    </source>
</evidence>
<dbReference type="Gene3D" id="1.10.30.10">
    <property type="entry name" value="High mobility group box domain"/>
    <property type="match status" value="2"/>
</dbReference>
<evidence type="ECO:0000256" key="11">
    <source>
        <dbReference type="ARBA" id="ARBA00045821"/>
    </source>
</evidence>
<evidence type="ECO:0000256" key="8">
    <source>
        <dbReference type="ARBA" id="ARBA00023159"/>
    </source>
</evidence>
<evidence type="ECO:0000313" key="16">
    <source>
        <dbReference type="WBParaSite" id="Csp11.Scaffold629.g8786.t1"/>
    </source>
</evidence>
<feature type="DNA-binding region" description="HMG box" evidence="12">
    <location>
        <begin position="170"/>
        <end position="238"/>
    </location>
</feature>
<evidence type="ECO:0000256" key="6">
    <source>
        <dbReference type="ARBA" id="ARBA00022928"/>
    </source>
</evidence>
<dbReference type="PANTHER" id="PTHR10270">
    <property type="entry name" value="SOX TRANSCRIPTION FACTOR"/>
    <property type="match status" value="1"/>
</dbReference>
<dbReference type="GO" id="GO:0005516">
    <property type="term" value="F:calmodulin binding"/>
    <property type="evidence" value="ECO:0007669"/>
    <property type="project" value="UniProtKB-KW"/>
</dbReference>
<keyword evidence="9" id="KW-0804">Transcription</keyword>
<feature type="region of interest" description="Disordered" evidence="13">
    <location>
        <begin position="254"/>
        <end position="287"/>
    </location>
</feature>
<dbReference type="SUPFAM" id="SSF47095">
    <property type="entry name" value="HMG-box"/>
    <property type="match status" value="2"/>
</dbReference>
<dbReference type="WBParaSite" id="Csp11.Scaffold629.g8786.t1">
    <property type="protein sequence ID" value="Csp11.Scaffold629.g8786.t1"/>
    <property type="gene ID" value="Csp11.Scaffold629.g8786"/>
</dbReference>
<dbReference type="PROSITE" id="PS50118">
    <property type="entry name" value="HMG_BOX_2"/>
    <property type="match status" value="2"/>
</dbReference>
<protein>
    <recommendedName>
        <fullName evidence="3">Sex-determining region Y protein</fullName>
    </recommendedName>
    <alternativeName>
        <fullName evidence="10">Testis-determining factor</fullName>
    </alternativeName>
</protein>
<dbReference type="GO" id="GO:0030154">
    <property type="term" value="P:cell differentiation"/>
    <property type="evidence" value="ECO:0007669"/>
    <property type="project" value="UniProtKB-KW"/>
</dbReference>
<dbReference type="GO" id="GO:0001228">
    <property type="term" value="F:DNA-binding transcription activator activity, RNA polymerase II-specific"/>
    <property type="evidence" value="ECO:0007669"/>
    <property type="project" value="TreeGrafter"/>
</dbReference>
<feature type="region of interest" description="Disordered" evidence="13">
    <location>
        <begin position="50"/>
        <end position="83"/>
    </location>
</feature>
<keyword evidence="4" id="KW-0221">Differentiation</keyword>
<dbReference type="STRING" id="1561998.A0A1I7UFG5"/>
<evidence type="ECO:0000256" key="1">
    <source>
        <dbReference type="ARBA" id="ARBA00004324"/>
    </source>
</evidence>
<dbReference type="InterPro" id="IPR009071">
    <property type="entry name" value="HMG_box_dom"/>
</dbReference>
<dbReference type="Pfam" id="PF00505">
    <property type="entry name" value="HMG_box"/>
    <property type="match status" value="2"/>
</dbReference>
<dbReference type="eggNOG" id="KOG0527">
    <property type="taxonomic scope" value="Eukaryota"/>
</dbReference>